<reference evidence="2 3" key="2">
    <citation type="journal article" date="2014" name="PLoS ONE">
        <title>Evolution of mitochondria reconstructed from the energy metabolism of living bacteria.</title>
        <authorList>
            <person name="Degli Esposti M."/>
            <person name="Chouaia B."/>
            <person name="Comandatore F."/>
            <person name="Crotti E."/>
            <person name="Sassera D."/>
            <person name="Lievens P.M."/>
            <person name="Daffonchio D."/>
            <person name="Bandi C."/>
        </authorList>
    </citation>
    <scope>NUCLEOTIDE SEQUENCE [LARGE SCALE GENOMIC DNA]</scope>
    <source>
        <strain evidence="2 3">SF2.1</strain>
    </source>
</reference>
<name>A0A060QIZ6_9PROT</name>
<dbReference type="RefSeq" id="WP_152530241.1">
    <property type="nucleotide sequence ID" value="NZ_CBLX010000024.1"/>
</dbReference>
<feature type="transmembrane region" description="Helical" evidence="1">
    <location>
        <begin position="7"/>
        <end position="26"/>
    </location>
</feature>
<dbReference type="EMBL" id="CBLX010000024">
    <property type="protein sequence ID" value="CDG40945.1"/>
    <property type="molecule type" value="Genomic_DNA"/>
</dbReference>
<keyword evidence="1" id="KW-0472">Membrane</keyword>
<gene>
    <name evidence="2" type="ORF">ASAP_2900</name>
</gene>
<dbReference type="AlphaFoldDB" id="A0A060QIZ6"/>
<evidence type="ECO:0000313" key="2">
    <source>
        <dbReference type="EMBL" id="CDG40945.1"/>
    </source>
</evidence>
<protein>
    <submittedName>
        <fullName evidence="2">Uncharacterized protein</fullName>
    </submittedName>
</protein>
<reference evidence="2 3" key="1">
    <citation type="journal article" date="2014" name="Genome Biol. Evol.">
        <title>Acetic acid bacteria genomes reveal functional traits for adaptation to life in insect guts.</title>
        <authorList>
            <person name="Chouaia B."/>
            <person name="Gaiarsa S."/>
            <person name="Crotti E."/>
            <person name="Comandatore F."/>
            <person name="Degli Esposti M."/>
            <person name="Ricci I."/>
            <person name="Alma A."/>
            <person name="Favia G."/>
            <person name="Bandi C."/>
            <person name="Daffonchio D."/>
        </authorList>
    </citation>
    <scope>NUCLEOTIDE SEQUENCE [LARGE SCALE GENOMIC DNA]</scope>
    <source>
        <strain evidence="2 3">SF2.1</strain>
    </source>
</reference>
<feature type="transmembrane region" description="Helical" evidence="1">
    <location>
        <begin position="38"/>
        <end position="56"/>
    </location>
</feature>
<dbReference type="Proteomes" id="UP000027583">
    <property type="component" value="Unassembled WGS sequence"/>
</dbReference>
<sequence>MTLMRKHWFYPSIVMSYIAVFLWLSGFQNCPMSAAHQTLIGATWIGTLVLTLWVCYRPPTLMRGLVRSLALGGSGMDSAPYTAQLR</sequence>
<keyword evidence="1" id="KW-0812">Transmembrane</keyword>
<keyword evidence="1" id="KW-1133">Transmembrane helix</keyword>
<organism evidence="2 3">
    <name type="scientific">Asaia bogorensis</name>
    <dbReference type="NCBI Taxonomy" id="91915"/>
    <lineage>
        <taxon>Bacteria</taxon>
        <taxon>Pseudomonadati</taxon>
        <taxon>Pseudomonadota</taxon>
        <taxon>Alphaproteobacteria</taxon>
        <taxon>Acetobacterales</taxon>
        <taxon>Acetobacteraceae</taxon>
        <taxon>Asaia</taxon>
    </lineage>
</organism>
<accession>A0A060QIZ6</accession>
<proteinExistence type="predicted"/>
<evidence type="ECO:0000313" key="3">
    <source>
        <dbReference type="Proteomes" id="UP000027583"/>
    </source>
</evidence>
<evidence type="ECO:0000256" key="1">
    <source>
        <dbReference type="SAM" id="Phobius"/>
    </source>
</evidence>
<comment type="caution">
    <text evidence="2">The sequence shown here is derived from an EMBL/GenBank/DDBJ whole genome shotgun (WGS) entry which is preliminary data.</text>
</comment>